<dbReference type="RefSeq" id="WP_124697084.1">
    <property type="nucleotide sequence ID" value="NZ_JBHUFE010000019.1"/>
</dbReference>
<gene>
    <name evidence="2" type="ORF">EH198_18955</name>
</gene>
<dbReference type="SUPFAM" id="SSF56112">
    <property type="entry name" value="Protein kinase-like (PK-like)"/>
    <property type="match status" value="1"/>
</dbReference>
<protein>
    <submittedName>
        <fullName evidence="2">Aminoglycoside phosphotransferase family protein</fullName>
    </submittedName>
</protein>
<organism evidence="2 3">
    <name type="scientific">Paenibacillus rhizophilus</name>
    <dbReference type="NCBI Taxonomy" id="1850366"/>
    <lineage>
        <taxon>Bacteria</taxon>
        <taxon>Bacillati</taxon>
        <taxon>Bacillota</taxon>
        <taxon>Bacilli</taxon>
        <taxon>Bacillales</taxon>
        <taxon>Paenibacillaceae</taxon>
        <taxon>Paenibacillus</taxon>
    </lineage>
</organism>
<evidence type="ECO:0000259" key="1">
    <source>
        <dbReference type="Pfam" id="PF01636"/>
    </source>
</evidence>
<accession>A0A3N9P394</accession>
<dbReference type="AlphaFoldDB" id="A0A3N9P394"/>
<dbReference type="PANTHER" id="PTHR21310">
    <property type="entry name" value="AMINOGLYCOSIDE PHOSPHOTRANSFERASE-RELATED-RELATED"/>
    <property type="match status" value="1"/>
</dbReference>
<sequence>MENGHSGSLPERVLKWIAGLGSQPVHVREIRRLPGSTSSALYQVRLEEGANSQDAVIRLYDNEQWLKQEPDLAAHESEALIRSGLGRVSSPKLLGVDNDGRACGLPAVLMTMLPGDVILKPRDMHSWLKGLAEALAEVHAVPAGDFPWTHFSYTDIDALEPPAWTSRRDSWGEAVGFVKNSRPQYEPRFIHRDYHPANVLWLGDAVSGIVDWPNACRGPAGADVGHCRLNLAQLYGVEAAEAFLQAYIDHAGASFTYHPYWDLLSLFDGLCDGPPQVYGGWAAFGMTGLTDRIVTERIERYQASLMKRLGGQQE</sequence>
<dbReference type="EMBL" id="RQPI01000013">
    <property type="protein sequence ID" value="RQW09554.1"/>
    <property type="molecule type" value="Genomic_DNA"/>
</dbReference>
<proteinExistence type="predicted"/>
<reference evidence="2 3" key="1">
    <citation type="submission" date="2018-11" db="EMBL/GenBank/DDBJ databases">
        <title>Genome sequence of strain 7197.</title>
        <authorList>
            <person name="Gao J."/>
            <person name="Sun J."/>
        </authorList>
    </citation>
    <scope>NUCLEOTIDE SEQUENCE [LARGE SCALE GENOMIC DNA]</scope>
    <source>
        <strain evidence="2 3">7197</strain>
    </source>
</reference>
<keyword evidence="2" id="KW-0808">Transferase</keyword>
<keyword evidence="3" id="KW-1185">Reference proteome</keyword>
<dbReference type="InterPro" id="IPR002575">
    <property type="entry name" value="Aminoglycoside_PTrfase"/>
</dbReference>
<evidence type="ECO:0000313" key="2">
    <source>
        <dbReference type="EMBL" id="RQW09554.1"/>
    </source>
</evidence>
<comment type="caution">
    <text evidence="2">The sequence shown here is derived from an EMBL/GenBank/DDBJ whole genome shotgun (WGS) entry which is preliminary data.</text>
</comment>
<dbReference type="Pfam" id="PF01636">
    <property type="entry name" value="APH"/>
    <property type="match status" value="1"/>
</dbReference>
<name>A0A3N9P394_9BACL</name>
<dbReference type="OrthoDB" id="334783at2"/>
<evidence type="ECO:0000313" key="3">
    <source>
        <dbReference type="Proteomes" id="UP000282529"/>
    </source>
</evidence>
<dbReference type="InterPro" id="IPR051678">
    <property type="entry name" value="AGP_Transferase"/>
</dbReference>
<feature type="domain" description="Aminoglycoside phosphotransferase" evidence="1">
    <location>
        <begin position="29"/>
        <end position="250"/>
    </location>
</feature>
<dbReference type="Gene3D" id="3.90.1200.10">
    <property type="match status" value="1"/>
</dbReference>
<dbReference type="InterPro" id="IPR011009">
    <property type="entry name" value="Kinase-like_dom_sf"/>
</dbReference>
<dbReference type="GO" id="GO:0016740">
    <property type="term" value="F:transferase activity"/>
    <property type="evidence" value="ECO:0007669"/>
    <property type="project" value="UniProtKB-KW"/>
</dbReference>
<dbReference type="Proteomes" id="UP000282529">
    <property type="component" value="Unassembled WGS sequence"/>
</dbReference>